<dbReference type="InterPro" id="IPR010977">
    <property type="entry name" value="Aromatic_deC"/>
</dbReference>
<evidence type="ECO:0000256" key="6">
    <source>
        <dbReference type="PIRSR" id="PIRSR602129-50"/>
    </source>
</evidence>
<feature type="modified residue" description="N6-(pyridoxal phosphate)lysine" evidence="6">
    <location>
        <position position="312"/>
    </location>
</feature>
<accession>A0AA37V8U1</accession>
<comment type="cofactor">
    <cofactor evidence="1 6 7">
        <name>pyridoxal 5'-phosphate</name>
        <dbReference type="ChEBI" id="CHEBI:597326"/>
    </cofactor>
</comment>
<protein>
    <submittedName>
        <fullName evidence="9">Aspartate aminotransferase family protein</fullName>
    </submittedName>
</protein>
<dbReference type="GO" id="GO:0016831">
    <property type="term" value="F:carboxy-lyase activity"/>
    <property type="evidence" value="ECO:0007669"/>
    <property type="project" value="UniProtKB-KW"/>
</dbReference>
<feature type="compositionally biased region" description="Low complexity" evidence="8">
    <location>
        <begin position="500"/>
        <end position="512"/>
    </location>
</feature>
<keyword evidence="4 6" id="KW-0663">Pyridoxal phosphate</keyword>
<evidence type="ECO:0000256" key="4">
    <source>
        <dbReference type="ARBA" id="ARBA00022898"/>
    </source>
</evidence>
<evidence type="ECO:0000313" key="10">
    <source>
        <dbReference type="Proteomes" id="UP001161325"/>
    </source>
</evidence>
<dbReference type="PRINTS" id="PR00800">
    <property type="entry name" value="YHDCRBOXLASE"/>
</dbReference>
<keyword evidence="10" id="KW-1185">Reference proteome</keyword>
<dbReference type="GO" id="GO:0019752">
    <property type="term" value="P:carboxylic acid metabolic process"/>
    <property type="evidence" value="ECO:0007669"/>
    <property type="project" value="InterPro"/>
</dbReference>
<dbReference type="PANTHER" id="PTHR45677:SF8">
    <property type="entry name" value="CYSTEINE SULFINIC ACID DECARBOXYLASE"/>
    <property type="match status" value="1"/>
</dbReference>
<dbReference type="InterPro" id="IPR015424">
    <property type="entry name" value="PyrdxlP-dep_Trfase"/>
</dbReference>
<dbReference type="GO" id="GO:0008483">
    <property type="term" value="F:transaminase activity"/>
    <property type="evidence" value="ECO:0007669"/>
    <property type="project" value="UniProtKB-KW"/>
</dbReference>
<keyword evidence="3" id="KW-0210">Decarboxylase</keyword>
<reference evidence="9" key="1">
    <citation type="submission" date="2022-08" db="EMBL/GenBank/DDBJ databases">
        <title>Draft genome sequencing of Roseisolibacter agri AW1220.</title>
        <authorList>
            <person name="Tobiishi Y."/>
            <person name="Tonouchi A."/>
        </authorList>
    </citation>
    <scope>NUCLEOTIDE SEQUENCE</scope>
    <source>
        <strain evidence="9">AW1220</strain>
    </source>
</reference>
<sequence>MTAPQRDSNTRAAEDVLAALEQDAAPEAGQAFVTLAAEYLAAAHTGDGPVSSSVDPGTMAARFREPVPRGGQPLAAIVERLRRDVVADANRLAHPMAMGHQVSPPLPAGIWTDVLVSALNQSVAVSEMSPTGTAVEAAVIRWMAELAGFGPRAGGTLTSGGTEATFAALLAARSRALPEVWTRGVGAQPPAIVCGEHAHYAVSRAAGELGIGLRNVVTVPSRDLRMDPEALERTLQELDDAGRKIMAVVATAGSTATGSFDDLEAIADACEKRDAWLHVDGAHGASALLSATHRERVRGLARAHSVTWDPHKMLLLPLAAGVVLVRDERWLEAAFAQKAPYLFHAPQQQGAEEFDAAPRVWDQGIRSFQCSRRLDALKVWVAFQRHGADGLGALYDHLCATAVRLHAKLAAHPAFEPLHAPESNILCFRWTGAGDMDDATLDALQHRVRARFNRSGDGWITATVLDGRRVLRVTLMNPRTGDAHLDALLAGLAAAGEAERSGAASATSGRARPAVAPSMP</sequence>
<evidence type="ECO:0000256" key="7">
    <source>
        <dbReference type="RuleBase" id="RU000382"/>
    </source>
</evidence>
<dbReference type="AlphaFoldDB" id="A0AA37V8U1"/>
<dbReference type="Gene3D" id="3.40.640.10">
    <property type="entry name" value="Type I PLP-dependent aspartate aminotransferase-like (Major domain)"/>
    <property type="match status" value="1"/>
</dbReference>
<evidence type="ECO:0000256" key="2">
    <source>
        <dbReference type="ARBA" id="ARBA00009533"/>
    </source>
</evidence>
<keyword evidence="9" id="KW-0032">Aminotransferase</keyword>
<dbReference type="Pfam" id="PF00282">
    <property type="entry name" value="Pyridoxal_deC"/>
    <property type="match status" value="1"/>
</dbReference>
<name>A0AA37V8U1_9BACT</name>
<dbReference type="RefSeq" id="WP_284348219.1">
    <property type="nucleotide sequence ID" value="NZ_BRXS01000001.1"/>
</dbReference>
<gene>
    <name evidence="9" type="ORF">rosag_02860</name>
</gene>
<dbReference type="InterPro" id="IPR002129">
    <property type="entry name" value="PyrdxlP-dep_de-COase"/>
</dbReference>
<keyword evidence="9" id="KW-0808">Transferase</keyword>
<dbReference type="InterPro" id="IPR015422">
    <property type="entry name" value="PyrdxlP-dep_Trfase_small"/>
</dbReference>
<comment type="caution">
    <text evidence="9">The sequence shown here is derived from an EMBL/GenBank/DDBJ whole genome shotgun (WGS) entry which is preliminary data.</text>
</comment>
<keyword evidence="5 7" id="KW-0456">Lyase</keyword>
<comment type="similarity">
    <text evidence="2 7">Belongs to the group II decarboxylase family.</text>
</comment>
<dbReference type="Gene3D" id="1.20.1340.10">
    <property type="entry name" value="dopa decarboxylase, N-terminal domain"/>
    <property type="match status" value="1"/>
</dbReference>
<dbReference type="GO" id="GO:0005737">
    <property type="term" value="C:cytoplasm"/>
    <property type="evidence" value="ECO:0007669"/>
    <property type="project" value="TreeGrafter"/>
</dbReference>
<dbReference type="PANTHER" id="PTHR45677">
    <property type="entry name" value="GLUTAMATE DECARBOXYLASE-RELATED"/>
    <property type="match status" value="1"/>
</dbReference>
<dbReference type="SUPFAM" id="SSF53383">
    <property type="entry name" value="PLP-dependent transferases"/>
    <property type="match status" value="1"/>
</dbReference>
<evidence type="ECO:0000256" key="1">
    <source>
        <dbReference type="ARBA" id="ARBA00001933"/>
    </source>
</evidence>
<dbReference type="GO" id="GO:0030170">
    <property type="term" value="F:pyridoxal phosphate binding"/>
    <property type="evidence" value="ECO:0007669"/>
    <property type="project" value="InterPro"/>
</dbReference>
<dbReference type="InterPro" id="IPR015421">
    <property type="entry name" value="PyrdxlP-dep_Trfase_major"/>
</dbReference>
<dbReference type="Proteomes" id="UP001161325">
    <property type="component" value="Unassembled WGS sequence"/>
</dbReference>
<feature type="region of interest" description="Disordered" evidence="8">
    <location>
        <begin position="500"/>
        <end position="520"/>
    </location>
</feature>
<evidence type="ECO:0000256" key="3">
    <source>
        <dbReference type="ARBA" id="ARBA00022793"/>
    </source>
</evidence>
<proteinExistence type="inferred from homology"/>
<dbReference type="GO" id="GO:0006520">
    <property type="term" value="P:amino acid metabolic process"/>
    <property type="evidence" value="ECO:0007669"/>
    <property type="project" value="InterPro"/>
</dbReference>
<evidence type="ECO:0000313" key="9">
    <source>
        <dbReference type="EMBL" id="GLC23773.1"/>
    </source>
</evidence>
<dbReference type="Gene3D" id="3.90.1150.10">
    <property type="entry name" value="Aspartate Aminotransferase, domain 1"/>
    <property type="match status" value="1"/>
</dbReference>
<evidence type="ECO:0000256" key="8">
    <source>
        <dbReference type="SAM" id="MobiDB-lite"/>
    </source>
</evidence>
<organism evidence="9 10">
    <name type="scientific">Roseisolibacter agri</name>
    <dbReference type="NCBI Taxonomy" id="2014610"/>
    <lineage>
        <taxon>Bacteria</taxon>
        <taxon>Pseudomonadati</taxon>
        <taxon>Gemmatimonadota</taxon>
        <taxon>Gemmatimonadia</taxon>
        <taxon>Gemmatimonadales</taxon>
        <taxon>Gemmatimonadaceae</taxon>
        <taxon>Roseisolibacter</taxon>
    </lineage>
</organism>
<dbReference type="PROSITE" id="PS00392">
    <property type="entry name" value="DDC_GAD_HDC_YDC"/>
    <property type="match status" value="1"/>
</dbReference>
<dbReference type="InterPro" id="IPR021115">
    <property type="entry name" value="Pyridoxal-P_BS"/>
</dbReference>
<evidence type="ECO:0000256" key="5">
    <source>
        <dbReference type="ARBA" id="ARBA00023239"/>
    </source>
</evidence>
<dbReference type="EMBL" id="BRXS01000001">
    <property type="protein sequence ID" value="GLC23773.1"/>
    <property type="molecule type" value="Genomic_DNA"/>
</dbReference>